<dbReference type="Pfam" id="PF00047">
    <property type="entry name" value="ig"/>
    <property type="match status" value="1"/>
</dbReference>
<dbReference type="InterPro" id="IPR036179">
    <property type="entry name" value="Ig-like_dom_sf"/>
</dbReference>
<gene>
    <name evidence="5" type="ORF">NQ315_009492</name>
</gene>
<protein>
    <recommendedName>
        <fullName evidence="4">Ig-like domain-containing protein</fullName>
    </recommendedName>
</protein>
<proteinExistence type="predicted"/>
<keyword evidence="3" id="KW-1133">Transmembrane helix</keyword>
<dbReference type="GO" id="GO:0070593">
    <property type="term" value="P:dendrite self-avoidance"/>
    <property type="evidence" value="ECO:0007669"/>
    <property type="project" value="TreeGrafter"/>
</dbReference>
<dbReference type="PROSITE" id="PS50835">
    <property type="entry name" value="IG_LIKE"/>
    <property type="match status" value="1"/>
</dbReference>
<evidence type="ECO:0000256" key="2">
    <source>
        <dbReference type="SAM" id="MobiDB-lite"/>
    </source>
</evidence>
<dbReference type="Gene3D" id="2.60.40.10">
    <property type="entry name" value="Immunoglobulins"/>
    <property type="match status" value="2"/>
</dbReference>
<feature type="compositionally biased region" description="Basic and acidic residues" evidence="2">
    <location>
        <begin position="246"/>
        <end position="260"/>
    </location>
</feature>
<evidence type="ECO:0000259" key="4">
    <source>
        <dbReference type="PROSITE" id="PS50835"/>
    </source>
</evidence>
<evidence type="ECO:0000256" key="3">
    <source>
        <dbReference type="SAM" id="Phobius"/>
    </source>
</evidence>
<keyword evidence="3" id="KW-0472">Membrane</keyword>
<keyword evidence="6" id="KW-1185">Reference proteome</keyword>
<comment type="caution">
    <text evidence="5">The sequence shown here is derived from an EMBL/GenBank/DDBJ whole genome shotgun (WGS) entry which is preliminary data.</text>
</comment>
<dbReference type="Proteomes" id="UP001159042">
    <property type="component" value="Unassembled WGS sequence"/>
</dbReference>
<dbReference type="SUPFAM" id="SSF48726">
    <property type="entry name" value="Immunoglobulin"/>
    <property type="match status" value="2"/>
</dbReference>
<dbReference type="InterPro" id="IPR013783">
    <property type="entry name" value="Ig-like_fold"/>
</dbReference>
<dbReference type="SMART" id="SM00409">
    <property type="entry name" value="IG"/>
    <property type="match status" value="2"/>
</dbReference>
<dbReference type="GO" id="GO:0007156">
    <property type="term" value="P:homophilic cell adhesion via plasma membrane adhesion molecules"/>
    <property type="evidence" value="ECO:0007669"/>
    <property type="project" value="TreeGrafter"/>
</dbReference>
<dbReference type="InterPro" id="IPR003599">
    <property type="entry name" value="Ig_sub"/>
</dbReference>
<dbReference type="GO" id="GO:0005886">
    <property type="term" value="C:plasma membrane"/>
    <property type="evidence" value="ECO:0007669"/>
    <property type="project" value="TreeGrafter"/>
</dbReference>
<organism evidence="5 6">
    <name type="scientific">Exocentrus adspersus</name>
    <dbReference type="NCBI Taxonomy" id="1586481"/>
    <lineage>
        <taxon>Eukaryota</taxon>
        <taxon>Metazoa</taxon>
        <taxon>Ecdysozoa</taxon>
        <taxon>Arthropoda</taxon>
        <taxon>Hexapoda</taxon>
        <taxon>Insecta</taxon>
        <taxon>Pterygota</taxon>
        <taxon>Neoptera</taxon>
        <taxon>Endopterygota</taxon>
        <taxon>Coleoptera</taxon>
        <taxon>Polyphaga</taxon>
        <taxon>Cucujiformia</taxon>
        <taxon>Chrysomeloidea</taxon>
        <taxon>Cerambycidae</taxon>
        <taxon>Lamiinae</taxon>
        <taxon>Acanthocinini</taxon>
        <taxon>Exocentrus</taxon>
    </lineage>
</organism>
<feature type="transmembrane region" description="Helical" evidence="3">
    <location>
        <begin position="203"/>
        <end position="224"/>
    </location>
</feature>
<dbReference type="PANTHER" id="PTHR10075">
    <property type="entry name" value="BASIGIN RELATED"/>
    <property type="match status" value="1"/>
</dbReference>
<feature type="domain" description="Ig-like" evidence="4">
    <location>
        <begin position="56"/>
        <end position="196"/>
    </location>
</feature>
<dbReference type="CDD" id="cd00096">
    <property type="entry name" value="Ig"/>
    <property type="match status" value="2"/>
</dbReference>
<feature type="region of interest" description="Disordered" evidence="2">
    <location>
        <begin position="230"/>
        <end position="260"/>
    </location>
</feature>
<dbReference type="InterPro" id="IPR013151">
    <property type="entry name" value="Immunoglobulin_dom"/>
</dbReference>
<dbReference type="AlphaFoldDB" id="A0AAV8WH44"/>
<evidence type="ECO:0000313" key="6">
    <source>
        <dbReference type="Proteomes" id="UP001159042"/>
    </source>
</evidence>
<keyword evidence="3" id="KW-0812">Transmembrane</keyword>
<dbReference type="GO" id="GO:0098632">
    <property type="term" value="F:cell-cell adhesion mediator activity"/>
    <property type="evidence" value="ECO:0007669"/>
    <property type="project" value="TreeGrafter"/>
</dbReference>
<name>A0AAV8WH44_9CUCU</name>
<evidence type="ECO:0000313" key="5">
    <source>
        <dbReference type="EMBL" id="KAJ8925647.1"/>
    </source>
</evidence>
<evidence type="ECO:0000256" key="1">
    <source>
        <dbReference type="ARBA" id="ARBA00023319"/>
    </source>
</evidence>
<sequence length="260" mass="29590">MEKLPTQLLGIGFSLERGNNKEKERIPFDIVFPPHSGFKEAKKISSIDGLKDRAVPKWENNNVNVLTISPAREGDAGNYTCTAYDTATARNESANFIAARTIAVNVPNNINVVEEERLRIECEVKGNPELHWIYQNETFDKSRDRVILEDYTKDNKVIRNGAFIIEKITMEDRGTVVCVGEDLYTKETSEDECTVRIKDKYAALWPFLGICAEVIVLCAIIVIYEKKRNKTELEESDTDQSPDQKNTPDHGKEANLRHRQ</sequence>
<dbReference type="GO" id="GO:0030424">
    <property type="term" value="C:axon"/>
    <property type="evidence" value="ECO:0007669"/>
    <property type="project" value="TreeGrafter"/>
</dbReference>
<dbReference type="PANTHER" id="PTHR10075:SF14">
    <property type="entry name" value="CELL ADHESION MOLECULE DSCAM2-RELATED"/>
    <property type="match status" value="1"/>
</dbReference>
<dbReference type="EMBL" id="JANEYG010000001">
    <property type="protein sequence ID" value="KAJ8925647.1"/>
    <property type="molecule type" value="Genomic_DNA"/>
</dbReference>
<dbReference type="GO" id="GO:0007411">
    <property type="term" value="P:axon guidance"/>
    <property type="evidence" value="ECO:0007669"/>
    <property type="project" value="TreeGrafter"/>
</dbReference>
<dbReference type="InterPro" id="IPR007110">
    <property type="entry name" value="Ig-like_dom"/>
</dbReference>
<accession>A0AAV8WH44</accession>
<keyword evidence="1" id="KW-0393">Immunoglobulin domain</keyword>
<reference evidence="5 6" key="1">
    <citation type="journal article" date="2023" name="Insect Mol. Biol.">
        <title>Genome sequencing provides insights into the evolution of gene families encoding plant cell wall-degrading enzymes in longhorned beetles.</title>
        <authorList>
            <person name="Shin N.R."/>
            <person name="Okamura Y."/>
            <person name="Kirsch R."/>
            <person name="Pauchet Y."/>
        </authorList>
    </citation>
    <scope>NUCLEOTIDE SEQUENCE [LARGE SCALE GENOMIC DNA]</scope>
    <source>
        <strain evidence="5">EAD_L_NR</strain>
    </source>
</reference>